<dbReference type="AlphaFoldDB" id="A0A1R3GRB2"/>
<comment type="caution">
    <text evidence="1">The sequence shown here is derived from an EMBL/GenBank/DDBJ whole genome shotgun (WGS) entry which is preliminary data.</text>
</comment>
<dbReference type="PROSITE" id="PS51257">
    <property type="entry name" value="PROKAR_LIPOPROTEIN"/>
    <property type="match status" value="1"/>
</dbReference>
<dbReference type="Proteomes" id="UP000187203">
    <property type="component" value="Unassembled WGS sequence"/>
</dbReference>
<proteinExistence type="predicted"/>
<accession>A0A1R3GRB2</accession>
<protein>
    <submittedName>
        <fullName evidence="1">Uncharacterized protein</fullName>
    </submittedName>
</protein>
<gene>
    <name evidence="1" type="ORF">COLO4_33786</name>
</gene>
<organism evidence="1 2">
    <name type="scientific">Corchorus olitorius</name>
    <dbReference type="NCBI Taxonomy" id="93759"/>
    <lineage>
        <taxon>Eukaryota</taxon>
        <taxon>Viridiplantae</taxon>
        <taxon>Streptophyta</taxon>
        <taxon>Embryophyta</taxon>
        <taxon>Tracheophyta</taxon>
        <taxon>Spermatophyta</taxon>
        <taxon>Magnoliopsida</taxon>
        <taxon>eudicotyledons</taxon>
        <taxon>Gunneridae</taxon>
        <taxon>Pentapetalae</taxon>
        <taxon>rosids</taxon>
        <taxon>malvids</taxon>
        <taxon>Malvales</taxon>
        <taxon>Malvaceae</taxon>
        <taxon>Grewioideae</taxon>
        <taxon>Apeibeae</taxon>
        <taxon>Corchorus</taxon>
    </lineage>
</organism>
<reference evidence="2" key="1">
    <citation type="submission" date="2013-09" db="EMBL/GenBank/DDBJ databases">
        <title>Corchorus olitorius genome sequencing.</title>
        <authorList>
            <person name="Alam M."/>
            <person name="Haque M.S."/>
            <person name="Islam M.S."/>
            <person name="Emdad E.M."/>
            <person name="Islam M.M."/>
            <person name="Ahmed B."/>
            <person name="Halim A."/>
            <person name="Hossen Q.M.M."/>
            <person name="Hossain M.Z."/>
            <person name="Ahmed R."/>
            <person name="Khan M.M."/>
            <person name="Islam R."/>
            <person name="Rashid M.M."/>
            <person name="Khan S.A."/>
            <person name="Rahman M.S."/>
            <person name="Alam M."/>
            <person name="Yahiya A.S."/>
            <person name="Khan M.S."/>
            <person name="Azam M.S."/>
            <person name="Haque T."/>
            <person name="Lashkar M.Z.H."/>
            <person name="Akhand A.I."/>
            <person name="Morshed G."/>
            <person name="Roy S."/>
            <person name="Uddin K.S."/>
            <person name="Rabeya T."/>
            <person name="Hossain A.S."/>
            <person name="Chowdhury A."/>
            <person name="Snigdha A.R."/>
            <person name="Mortoza M.S."/>
            <person name="Matin S.A."/>
            <person name="Hoque S.M.E."/>
            <person name="Islam M.K."/>
            <person name="Roy D.K."/>
            <person name="Haider R."/>
            <person name="Moosa M.M."/>
            <person name="Elias S.M."/>
            <person name="Hasan A.M."/>
            <person name="Jahan S."/>
            <person name="Shafiuddin M."/>
            <person name="Mahmood N."/>
            <person name="Shommy N.S."/>
        </authorList>
    </citation>
    <scope>NUCLEOTIDE SEQUENCE [LARGE SCALE GENOMIC DNA]</scope>
    <source>
        <strain evidence="2">cv. O-4</strain>
    </source>
</reference>
<evidence type="ECO:0000313" key="2">
    <source>
        <dbReference type="Proteomes" id="UP000187203"/>
    </source>
</evidence>
<name>A0A1R3GRB2_9ROSI</name>
<dbReference type="EMBL" id="AWUE01021861">
    <property type="protein sequence ID" value="OMO60633.1"/>
    <property type="molecule type" value="Genomic_DNA"/>
</dbReference>
<sequence length="46" mass="4915">MRVEGLGMKCGENGIGRDHGMCGFPSVGSCGDDTVVVVQFTERPER</sequence>
<keyword evidence="2" id="KW-1185">Reference proteome</keyword>
<evidence type="ECO:0000313" key="1">
    <source>
        <dbReference type="EMBL" id="OMO60633.1"/>
    </source>
</evidence>